<gene>
    <name evidence="11" type="ORF">BJX66DRAFT_345127</name>
</gene>
<evidence type="ECO:0000256" key="1">
    <source>
        <dbReference type="ARBA" id="ARBA00004141"/>
    </source>
</evidence>
<feature type="transmembrane region" description="Helical" evidence="9">
    <location>
        <begin position="238"/>
        <end position="259"/>
    </location>
</feature>
<feature type="transmembrane region" description="Helical" evidence="9">
    <location>
        <begin position="451"/>
        <end position="474"/>
    </location>
</feature>
<accession>A0ABR4FJ12</accession>
<keyword evidence="6 9" id="KW-0472">Membrane</keyword>
<evidence type="ECO:0000313" key="12">
    <source>
        <dbReference type="Proteomes" id="UP001610563"/>
    </source>
</evidence>
<keyword evidence="12" id="KW-1185">Reference proteome</keyword>
<evidence type="ECO:0000256" key="4">
    <source>
        <dbReference type="ARBA" id="ARBA00022692"/>
    </source>
</evidence>
<dbReference type="PANTHER" id="PTHR48022:SF5">
    <property type="entry name" value="ALPHA-GLUCOSIDES PERMEASE MPH2-RELATED"/>
    <property type="match status" value="1"/>
</dbReference>
<comment type="caution">
    <text evidence="11">The sequence shown here is derived from an EMBL/GenBank/DDBJ whole genome shotgun (WGS) entry which is preliminary data.</text>
</comment>
<evidence type="ECO:0000256" key="3">
    <source>
        <dbReference type="ARBA" id="ARBA00022448"/>
    </source>
</evidence>
<evidence type="ECO:0000256" key="5">
    <source>
        <dbReference type="ARBA" id="ARBA00022989"/>
    </source>
</evidence>
<comment type="subcellular location">
    <subcellularLocation>
        <location evidence="1">Membrane</location>
        <topology evidence="1">Multi-pass membrane protein</topology>
    </subcellularLocation>
</comment>
<proteinExistence type="inferred from homology"/>
<dbReference type="InterPro" id="IPR003663">
    <property type="entry name" value="Sugar/inositol_transpt"/>
</dbReference>
<feature type="domain" description="Major facilitator superfamily (MFS) profile" evidence="10">
    <location>
        <begin position="64"/>
        <end position="508"/>
    </location>
</feature>
<dbReference type="InterPro" id="IPR020846">
    <property type="entry name" value="MFS_dom"/>
</dbReference>
<feature type="transmembrane region" description="Helical" evidence="9">
    <location>
        <begin position="486"/>
        <end position="502"/>
    </location>
</feature>
<evidence type="ECO:0000256" key="9">
    <source>
        <dbReference type="SAM" id="Phobius"/>
    </source>
</evidence>
<dbReference type="InterPro" id="IPR050360">
    <property type="entry name" value="MFS_Sugar_Transporters"/>
</dbReference>
<dbReference type="PANTHER" id="PTHR48022">
    <property type="entry name" value="PLASTIDIC GLUCOSE TRANSPORTER 4"/>
    <property type="match status" value="1"/>
</dbReference>
<keyword evidence="4 9" id="KW-0812">Transmembrane</keyword>
<feature type="transmembrane region" description="Helical" evidence="9">
    <location>
        <begin position="165"/>
        <end position="187"/>
    </location>
</feature>
<keyword evidence="5 9" id="KW-1133">Transmembrane helix</keyword>
<feature type="transmembrane region" description="Helical" evidence="9">
    <location>
        <begin position="356"/>
        <end position="375"/>
    </location>
</feature>
<evidence type="ECO:0000256" key="7">
    <source>
        <dbReference type="ARBA" id="ARBA00026248"/>
    </source>
</evidence>
<organism evidence="11 12">
    <name type="scientific">Aspergillus keveii</name>
    <dbReference type="NCBI Taxonomy" id="714993"/>
    <lineage>
        <taxon>Eukaryota</taxon>
        <taxon>Fungi</taxon>
        <taxon>Dikarya</taxon>
        <taxon>Ascomycota</taxon>
        <taxon>Pezizomycotina</taxon>
        <taxon>Eurotiomycetes</taxon>
        <taxon>Eurotiomycetidae</taxon>
        <taxon>Eurotiales</taxon>
        <taxon>Aspergillaceae</taxon>
        <taxon>Aspergillus</taxon>
        <taxon>Aspergillus subgen. Nidulantes</taxon>
    </lineage>
</organism>
<feature type="transmembrane region" description="Helical" evidence="9">
    <location>
        <begin position="420"/>
        <end position="439"/>
    </location>
</feature>
<dbReference type="InterPro" id="IPR005829">
    <property type="entry name" value="Sugar_transporter_CS"/>
</dbReference>
<dbReference type="Pfam" id="PF00083">
    <property type="entry name" value="Sugar_tr"/>
    <property type="match status" value="1"/>
</dbReference>
<dbReference type="PROSITE" id="PS00217">
    <property type="entry name" value="SUGAR_TRANSPORT_2"/>
    <property type="match status" value="1"/>
</dbReference>
<feature type="transmembrane region" description="Helical" evidence="9">
    <location>
        <begin position="323"/>
        <end position="344"/>
    </location>
</feature>
<feature type="transmembrane region" description="Helical" evidence="9">
    <location>
        <begin position="141"/>
        <end position="159"/>
    </location>
</feature>
<evidence type="ECO:0000313" key="11">
    <source>
        <dbReference type="EMBL" id="KAL2783227.1"/>
    </source>
</evidence>
<protein>
    <submittedName>
        <fullName evidence="11">General substrate transporter</fullName>
    </submittedName>
</protein>
<keyword evidence="3 8" id="KW-0813">Transport</keyword>
<evidence type="ECO:0000259" key="10">
    <source>
        <dbReference type="PROSITE" id="PS50850"/>
    </source>
</evidence>
<feature type="transmembrane region" description="Helical" evidence="9">
    <location>
        <begin position="199"/>
        <end position="218"/>
    </location>
</feature>
<evidence type="ECO:0000256" key="8">
    <source>
        <dbReference type="RuleBase" id="RU003346"/>
    </source>
</evidence>
<comment type="similarity">
    <text evidence="2 8">Belongs to the major facilitator superfamily. Sugar transporter (TC 2.A.1.1) family.</text>
</comment>
<evidence type="ECO:0000256" key="6">
    <source>
        <dbReference type="ARBA" id="ARBA00023136"/>
    </source>
</evidence>
<dbReference type="Gene3D" id="1.20.1250.20">
    <property type="entry name" value="MFS general substrate transporter like domains"/>
    <property type="match status" value="1"/>
</dbReference>
<evidence type="ECO:0000256" key="2">
    <source>
        <dbReference type="ARBA" id="ARBA00010992"/>
    </source>
</evidence>
<dbReference type="PROSITE" id="PS50850">
    <property type="entry name" value="MFS"/>
    <property type="match status" value="1"/>
</dbReference>
<reference evidence="11 12" key="1">
    <citation type="submission" date="2024-07" db="EMBL/GenBank/DDBJ databases">
        <title>Section-level genome sequencing and comparative genomics of Aspergillus sections Usti and Cavernicolus.</title>
        <authorList>
            <consortium name="Lawrence Berkeley National Laboratory"/>
            <person name="Nybo J.L."/>
            <person name="Vesth T.C."/>
            <person name="Theobald S."/>
            <person name="Frisvad J.C."/>
            <person name="Larsen T.O."/>
            <person name="Kjaerboelling I."/>
            <person name="Rothschild-Mancinelli K."/>
            <person name="Lyhne E.K."/>
            <person name="Kogle M.E."/>
            <person name="Barry K."/>
            <person name="Clum A."/>
            <person name="Na H."/>
            <person name="Ledsgaard L."/>
            <person name="Lin J."/>
            <person name="Lipzen A."/>
            <person name="Kuo A."/>
            <person name="Riley R."/>
            <person name="Mondo S."/>
            <person name="Labutti K."/>
            <person name="Haridas S."/>
            <person name="Pangalinan J."/>
            <person name="Salamov A.A."/>
            <person name="Simmons B.A."/>
            <person name="Magnuson J.K."/>
            <person name="Chen J."/>
            <person name="Drula E."/>
            <person name="Henrissat B."/>
            <person name="Wiebenga A."/>
            <person name="Lubbers R.J."/>
            <person name="Gomes A.C."/>
            <person name="Makela M.R."/>
            <person name="Stajich J."/>
            <person name="Grigoriev I.V."/>
            <person name="Mortensen U.H."/>
            <person name="De Vries R.P."/>
            <person name="Baker S.E."/>
            <person name="Andersen M.R."/>
        </authorList>
    </citation>
    <scope>NUCLEOTIDE SEQUENCE [LARGE SCALE GENOMIC DNA]</scope>
    <source>
        <strain evidence="11 12">CBS 209.92</strain>
    </source>
</reference>
<dbReference type="InterPro" id="IPR005828">
    <property type="entry name" value="MFS_sugar_transport-like"/>
</dbReference>
<dbReference type="SUPFAM" id="SSF103473">
    <property type="entry name" value="MFS general substrate transporter"/>
    <property type="match status" value="1"/>
</dbReference>
<dbReference type="Proteomes" id="UP001610563">
    <property type="component" value="Unassembled WGS sequence"/>
</dbReference>
<feature type="transmembrane region" description="Helical" evidence="9">
    <location>
        <begin position="382"/>
        <end position="400"/>
    </location>
</feature>
<dbReference type="InterPro" id="IPR036259">
    <property type="entry name" value="MFS_trans_sf"/>
</dbReference>
<dbReference type="NCBIfam" id="TIGR00879">
    <property type="entry name" value="SP"/>
    <property type="match status" value="1"/>
</dbReference>
<keyword evidence="7" id="KW-0462">Maltose metabolism</keyword>
<sequence>MAAPTTLSASDKDVSAANVIPMGRFADADPKFEIITAEAKLATDAEHALTIREAIRKYPRAIAWSVFFSSAIAMEGYDKVLVNQFLAFPAFVARYGQPKGDGTFGISAPWQAGLGNGARVGEIMGLLLNGWINEKFGFKRTMLGSVIALSLFIFIPFFAQNIQTILAGQILLGVPWGVFQTLTTAYAAEVCPVALRPYLTSYVNMMWGLGQMIASGMLRAFVNRSDQWAYRIPFALQWVWPIPLLIGISFAPESPWWLVRKGRNEDARKSLRQLSSAYTDAELDNAVSMMIHTNELEKEISAGTSYTDCFKGVNLRRTEITCVAWLIQSASGATLMGYAAYFFVQAGLPNTISFNFSISLYALAMIGVAISWFVMTHLGRRTIYLIGLSGMFCVLIAIGGTSLASNADNSGPSFATGGLLLTYTLFYDIGVGSVAYAMVAEIPSTRLRTKTIVLARNLYNVQGVINGVITPYMLNETAWNWKGKAGFFWAGTCFLCLTWAFFRLPEPKGRTYAEMDVLFEQGVSARRFKGTVVDPFALNRSHAVEEPVGDRKTEVVA</sequence>
<name>A0ABR4FJ12_9EURO</name>
<dbReference type="EMBL" id="JBFTWV010000255">
    <property type="protein sequence ID" value="KAL2783227.1"/>
    <property type="molecule type" value="Genomic_DNA"/>
</dbReference>